<evidence type="ECO:0000256" key="1">
    <source>
        <dbReference type="ARBA" id="ARBA00004123"/>
    </source>
</evidence>
<dbReference type="OrthoDB" id="6765441at2759"/>
<dbReference type="GO" id="GO:0005634">
    <property type="term" value="C:nucleus"/>
    <property type="evidence" value="ECO:0007669"/>
    <property type="project" value="UniProtKB-SubCell"/>
</dbReference>
<dbReference type="AlphaFoldDB" id="A0A8K0CUD6"/>
<name>A0A8K0CUD6_IGNLU</name>
<evidence type="ECO:0000313" key="4">
    <source>
        <dbReference type="Proteomes" id="UP000801492"/>
    </source>
</evidence>
<feature type="region of interest" description="Disordered" evidence="2">
    <location>
        <begin position="270"/>
        <end position="329"/>
    </location>
</feature>
<comment type="subcellular location">
    <subcellularLocation>
        <location evidence="1">Nucleus</location>
    </subcellularLocation>
</comment>
<evidence type="ECO:0000313" key="3">
    <source>
        <dbReference type="EMBL" id="KAF2890557.1"/>
    </source>
</evidence>
<accession>A0A8K0CUD6</accession>
<feature type="compositionally biased region" description="Polar residues" evidence="2">
    <location>
        <begin position="276"/>
        <end position="287"/>
    </location>
</feature>
<gene>
    <name evidence="3" type="ORF">ILUMI_15616</name>
</gene>
<evidence type="ECO:0000256" key="2">
    <source>
        <dbReference type="SAM" id="MobiDB-lite"/>
    </source>
</evidence>
<dbReference type="Gene3D" id="1.10.10.60">
    <property type="entry name" value="Homeodomain-like"/>
    <property type="match status" value="1"/>
</dbReference>
<dbReference type="SUPFAM" id="SSF46689">
    <property type="entry name" value="Homeodomain-like"/>
    <property type="match status" value="1"/>
</dbReference>
<comment type="caution">
    <text evidence="3">The sequence shown here is derived from an EMBL/GenBank/DDBJ whole genome shotgun (WGS) entry which is preliminary data.</text>
</comment>
<reference evidence="3" key="1">
    <citation type="submission" date="2019-08" db="EMBL/GenBank/DDBJ databases">
        <title>The genome of the North American firefly Photinus pyralis.</title>
        <authorList>
            <consortium name="Photinus pyralis genome working group"/>
            <person name="Fallon T.R."/>
            <person name="Sander Lower S.E."/>
            <person name="Weng J.-K."/>
        </authorList>
    </citation>
    <scope>NUCLEOTIDE SEQUENCE</scope>
    <source>
        <strain evidence="3">TRF0915ILg1</strain>
        <tissue evidence="3">Whole body</tissue>
    </source>
</reference>
<organism evidence="3 4">
    <name type="scientific">Ignelater luminosus</name>
    <name type="common">Cucubano</name>
    <name type="synonym">Pyrophorus luminosus</name>
    <dbReference type="NCBI Taxonomy" id="2038154"/>
    <lineage>
        <taxon>Eukaryota</taxon>
        <taxon>Metazoa</taxon>
        <taxon>Ecdysozoa</taxon>
        <taxon>Arthropoda</taxon>
        <taxon>Hexapoda</taxon>
        <taxon>Insecta</taxon>
        <taxon>Pterygota</taxon>
        <taxon>Neoptera</taxon>
        <taxon>Endopterygota</taxon>
        <taxon>Coleoptera</taxon>
        <taxon>Polyphaga</taxon>
        <taxon>Elateriformia</taxon>
        <taxon>Elateroidea</taxon>
        <taxon>Elateridae</taxon>
        <taxon>Agrypninae</taxon>
        <taxon>Pyrophorini</taxon>
        <taxon>Ignelater</taxon>
    </lineage>
</organism>
<protein>
    <recommendedName>
        <fullName evidence="5">HTH psq-type domain-containing protein</fullName>
    </recommendedName>
</protein>
<evidence type="ECO:0008006" key="5">
    <source>
        <dbReference type="Google" id="ProtNLM"/>
    </source>
</evidence>
<proteinExistence type="predicted"/>
<sequence>MPLNKFYRKYSPEDIRRAIAAVKREKSVAFASKQFNIPRVKLLYKIQGKYEVNCRTGPPTILTQTEELNLPLNVAVFHPLKSGWKKGVQRYKMEKDGAKIKKENFSPLLATVLDQPIKSETIHESFKICSLCPLDENAIPYKKYFKSEHNKDKENSVLVHSKKHCTQENLHFLKKQLAKTKYNYFSWKLEIHGKAMYMTLRYSLSKPVNQPDEYINVQNKINHNHDKTQTSDTDVRVKSTNKIIAEQSTPPVTPGPSNKAVVIQDIAVKPSEKPPKTNTSSSVSSPFKSALFWPRQITPKTRTRTKDKIPSVATSEVLSKEARGQRKKK</sequence>
<feature type="compositionally biased region" description="Basic and acidic residues" evidence="2">
    <location>
        <begin position="318"/>
        <end position="329"/>
    </location>
</feature>
<keyword evidence="4" id="KW-1185">Reference proteome</keyword>
<dbReference type="Proteomes" id="UP000801492">
    <property type="component" value="Unassembled WGS sequence"/>
</dbReference>
<dbReference type="InterPro" id="IPR009057">
    <property type="entry name" value="Homeodomain-like_sf"/>
</dbReference>
<dbReference type="EMBL" id="VTPC01050116">
    <property type="protein sequence ID" value="KAF2890557.1"/>
    <property type="molecule type" value="Genomic_DNA"/>
</dbReference>